<organism evidence="2 3">
    <name type="scientific">Shewanella canadensis</name>
    <dbReference type="NCBI Taxonomy" id="271096"/>
    <lineage>
        <taxon>Bacteria</taxon>
        <taxon>Pseudomonadati</taxon>
        <taxon>Pseudomonadota</taxon>
        <taxon>Gammaproteobacteria</taxon>
        <taxon>Alteromonadales</taxon>
        <taxon>Shewanellaceae</taxon>
        <taxon>Shewanella</taxon>
    </lineage>
</organism>
<dbReference type="InterPro" id="IPR036814">
    <property type="entry name" value="YqcC-like_sf"/>
</dbReference>
<gene>
    <name evidence="2" type="ORF">EKG38_10035</name>
</gene>
<feature type="domain" description="YqcC-like" evidence="1">
    <location>
        <begin position="7"/>
        <end position="101"/>
    </location>
</feature>
<dbReference type="PANTHER" id="PTHR39586">
    <property type="entry name" value="CYTOPLASMIC PROTEIN-RELATED"/>
    <property type="match status" value="1"/>
</dbReference>
<evidence type="ECO:0000313" key="3">
    <source>
        <dbReference type="Proteomes" id="UP000267448"/>
    </source>
</evidence>
<dbReference type="Proteomes" id="UP000267448">
    <property type="component" value="Unassembled WGS sequence"/>
</dbReference>
<dbReference type="GO" id="GO:0044010">
    <property type="term" value="P:single-species biofilm formation"/>
    <property type="evidence" value="ECO:0007669"/>
    <property type="project" value="TreeGrafter"/>
</dbReference>
<dbReference type="PANTHER" id="PTHR39586:SF1">
    <property type="entry name" value="CYTOPLASMIC PROTEIN"/>
    <property type="match status" value="1"/>
</dbReference>
<accession>A0A3S0ITA1</accession>
<dbReference type="InterPro" id="IPR023376">
    <property type="entry name" value="YqcC-like_dom"/>
</dbReference>
<dbReference type="Gene3D" id="1.20.1440.40">
    <property type="entry name" value="YqcC-like"/>
    <property type="match status" value="1"/>
</dbReference>
<dbReference type="AlphaFoldDB" id="A0A3S0ITA1"/>
<name>A0A3S0ITA1_9GAMM</name>
<evidence type="ECO:0000259" key="1">
    <source>
        <dbReference type="Pfam" id="PF04287"/>
    </source>
</evidence>
<dbReference type="Pfam" id="PF04287">
    <property type="entry name" value="DUF446"/>
    <property type="match status" value="1"/>
</dbReference>
<dbReference type="InterPro" id="IPR007384">
    <property type="entry name" value="UCP006257"/>
</dbReference>
<dbReference type="RefSeq" id="WP_126520112.1">
    <property type="nucleotide sequence ID" value="NZ_RXNU01000004.1"/>
</dbReference>
<evidence type="ECO:0000313" key="2">
    <source>
        <dbReference type="EMBL" id="RTR39244.1"/>
    </source>
</evidence>
<proteinExistence type="predicted"/>
<dbReference type="EMBL" id="RXNU01000004">
    <property type="protein sequence ID" value="RTR39244.1"/>
    <property type="molecule type" value="Genomic_DNA"/>
</dbReference>
<comment type="caution">
    <text evidence="2">The sequence shown here is derived from an EMBL/GenBank/DDBJ whole genome shotgun (WGS) entry which is preliminary data.</text>
</comment>
<sequence length="106" mass="12354">MLYLKTIELLDKLEGELKLQLLWSSEKPSQEAMNDNSPFSCEAMSFENWVQFIFIPKMKDLIDRSQSLPTNIAIAPMAHHVWSSKQNLHTLIFIFDNLDTLLSEQR</sequence>
<dbReference type="PIRSF" id="PIRSF006257">
    <property type="entry name" value="UCP006257"/>
    <property type="match status" value="1"/>
</dbReference>
<dbReference type="SUPFAM" id="SSF158452">
    <property type="entry name" value="YqcC-like"/>
    <property type="match status" value="1"/>
</dbReference>
<reference evidence="2 3" key="1">
    <citation type="submission" date="2018-12" db="EMBL/GenBank/DDBJ databases">
        <authorList>
            <person name="Yu L."/>
        </authorList>
    </citation>
    <scope>NUCLEOTIDE SEQUENCE [LARGE SCALE GENOMIC DNA]</scope>
    <source>
        <strain evidence="2 3">HAW-EB2</strain>
    </source>
</reference>
<protein>
    <submittedName>
        <fullName evidence="2">YqcC family protein</fullName>
    </submittedName>
</protein>
<dbReference type="OrthoDB" id="8794567at2"/>
<keyword evidence="3" id="KW-1185">Reference proteome</keyword>